<keyword evidence="4 5" id="KW-0472">Membrane</keyword>
<organism evidence="8 9">
    <name type="scientific">Marasmius oreades</name>
    <name type="common">fairy-ring Marasmius</name>
    <dbReference type="NCBI Taxonomy" id="181124"/>
    <lineage>
        <taxon>Eukaryota</taxon>
        <taxon>Fungi</taxon>
        <taxon>Dikarya</taxon>
        <taxon>Basidiomycota</taxon>
        <taxon>Agaricomycotina</taxon>
        <taxon>Agaricomycetes</taxon>
        <taxon>Agaricomycetidae</taxon>
        <taxon>Agaricales</taxon>
        <taxon>Marasmiineae</taxon>
        <taxon>Marasmiaceae</taxon>
        <taxon>Marasmius</taxon>
    </lineage>
</organism>
<dbReference type="RefSeq" id="XP_043003039.1">
    <property type="nucleotide sequence ID" value="XM_043159438.1"/>
</dbReference>
<dbReference type="AlphaFoldDB" id="A0A9P7ULI2"/>
<accession>A0A9P7ULI2</accession>
<feature type="transmembrane region" description="Helical" evidence="5">
    <location>
        <begin position="102"/>
        <end position="134"/>
    </location>
</feature>
<dbReference type="GO" id="GO:0016192">
    <property type="term" value="P:vesicle-mediated transport"/>
    <property type="evidence" value="ECO:0007669"/>
    <property type="project" value="InterPro"/>
</dbReference>
<feature type="domain" description="DNA2/NAM7 helicase helicase" evidence="6">
    <location>
        <begin position="544"/>
        <end position="803"/>
    </location>
</feature>
<name>A0A9P7ULI2_9AGAR</name>
<dbReference type="GO" id="GO:0004386">
    <property type="term" value="F:helicase activity"/>
    <property type="evidence" value="ECO:0007669"/>
    <property type="project" value="InterPro"/>
</dbReference>
<keyword evidence="3 5" id="KW-1133">Transmembrane helix</keyword>
<dbReference type="InterPro" id="IPR047187">
    <property type="entry name" value="SF1_C_Upf1"/>
</dbReference>
<evidence type="ECO:0000256" key="1">
    <source>
        <dbReference type="ARBA" id="ARBA00004141"/>
    </source>
</evidence>
<keyword evidence="9" id="KW-1185">Reference proteome</keyword>
<comment type="subcellular location">
    <subcellularLocation>
        <location evidence="1">Membrane</location>
        <topology evidence="1">Multi-pass membrane protein</topology>
    </subcellularLocation>
</comment>
<evidence type="ECO:0000313" key="8">
    <source>
        <dbReference type="EMBL" id="KAG7086568.1"/>
    </source>
</evidence>
<dbReference type="InterPro" id="IPR045055">
    <property type="entry name" value="DNA2/NAM7-like"/>
</dbReference>
<evidence type="ECO:0000256" key="3">
    <source>
        <dbReference type="ARBA" id="ARBA00022989"/>
    </source>
</evidence>
<dbReference type="GO" id="GO:0012505">
    <property type="term" value="C:endomembrane system"/>
    <property type="evidence" value="ECO:0007669"/>
    <property type="project" value="UniProtKB-ARBA"/>
</dbReference>
<feature type="domain" description="DNA2/NAM7 helicase-like C-terminal" evidence="7">
    <location>
        <begin position="812"/>
        <end position="1039"/>
    </location>
</feature>
<dbReference type="InterPro" id="IPR007305">
    <property type="entry name" value="Vesicle_transpt_Got1/SFT2"/>
</dbReference>
<proteinExistence type="predicted"/>
<dbReference type="GeneID" id="66071591"/>
<dbReference type="GO" id="GO:0005737">
    <property type="term" value="C:cytoplasm"/>
    <property type="evidence" value="ECO:0007669"/>
    <property type="project" value="UniProtKB-ARBA"/>
</dbReference>
<dbReference type="PANTHER" id="PTHR10887">
    <property type="entry name" value="DNA2/NAM7 HELICASE FAMILY"/>
    <property type="match status" value="1"/>
</dbReference>
<dbReference type="Pfam" id="PF13087">
    <property type="entry name" value="AAA_12"/>
    <property type="match status" value="1"/>
</dbReference>
<dbReference type="Pfam" id="PF13086">
    <property type="entry name" value="AAA_11"/>
    <property type="match status" value="1"/>
</dbReference>
<dbReference type="GO" id="GO:0016020">
    <property type="term" value="C:membrane"/>
    <property type="evidence" value="ECO:0007669"/>
    <property type="project" value="UniProtKB-SubCell"/>
</dbReference>
<dbReference type="Gene3D" id="3.40.50.300">
    <property type="entry name" value="P-loop containing nucleotide triphosphate hydrolases"/>
    <property type="match status" value="3"/>
</dbReference>
<dbReference type="OrthoDB" id="6513042at2759"/>
<dbReference type="Gene3D" id="2.40.30.270">
    <property type="match status" value="1"/>
</dbReference>
<evidence type="ECO:0000256" key="4">
    <source>
        <dbReference type="ARBA" id="ARBA00023136"/>
    </source>
</evidence>
<keyword evidence="2 5" id="KW-0812">Transmembrane</keyword>
<evidence type="ECO:0000256" key="2">
    <source>
        <dbReference type="ARBA" id="ARBA00022692"/>
    </source>
</evidence>
<dbReference type="KEGG" id="more:E1B28_002515"/>
<protein>
    <submittedName>
        <fullName evidence="8">Uncharacterized protein</fullName>
    </submittedName>
</protein>
<dbReference type="InterPro" id="IPR041677">
    <property type="entry name" value="DNA2/NAM7_AAA_11"/>
</dbReference>
<evidence type="ECO:0000259" key="6">
    <source>
        <dbReference type="Pfam" id="PF13086"/>
    </source>
</evidence>
<dbReference type="SUPFAM" id="SSF52540">
    <property type="entry name" value="P-loop containing nucleoside triphosphate hydrolases"/>
    <property type="match status" value="1"/>
</dbReference>
<feature type="transmembrane region" description="Helical" evidence="5">
    <location>
        <begin position="39"/>
        <end position="62"/>
    </location>
</feature>
<dbReference type="InterPro" id="IPR027417">
    <property type="entry name" value="P-loop_NTPase"/>
</dbReference>
<dbReference type="InterPro" id="IPR041679">
    <property type="entry name" value="DNA2/NAM7-like_C"/>
</dbReference>
<dbReference type="CDD" id="cd18808">
    <property type="entry name" value="SF1_C_Upf1"/>
    <property type="match status" value="1"/>
</dbReference>
<feature type="transmembrane region" description="Helical" evidence="5">
    <location>
        <begin position="68"/>
        <end position="90"/>
    </location>
</feature>
<dbReference type="PANTHER" id="PTHR10887:SF495">
    <property type="entry name" value="HELICASE SENATAXIN ISOFORM X1-RELATED"/>
    <property type="match status" value="1"/>
</dbReference>
<dbReference type="EMBL" id="CM032190">
    <property type="protein sequence ID" value="KAG7086568.1"/>
    <property type="molecule type" value="Genomic_DNA"/>
</dbReference>
<evidence type="ECO:0000313" key="9">
    <source>
        <dbReference type="Proteomes" id="UP001049176"/>
    </source>
</evidence>
<reference evidence="8" key="1">
    <citation type="journal article" date="2021" name="Genome Biol. Evol.">
        <title>The assembled and annotated genome of the fairy-ring fungus Marasmius oreades.</title>
        <authorList>
            <person name="Hiltunen M."/>
            <person name="Ament-Velasquez S.L."/>
            <person name="Johannesson H."/>
        </authorList>
    </citation>
    <scope>NUCLEOTIDE SEQUENCE</scope>
    <source>
        <strain evidence="8">03SP1</strain>
    </source>
</reference>
<dbReference type="Pfam" id="PF04178">
    <property type="entry name" value="Got1"/>
    <property type="match status" value="1"/>
</dbReference>
<evidence type="ECO:0000256" key="5">
    <source>
        <dbReference type="SAM" id="Phobius"/>
    </source>
</evidence>
<gene>
    <name evidence="8" type="ORF">E1B28_002515</name>
</gene>
<comment type="caution">
    <text evidence="8">The sequence shown here is derived from an EMBL/GenBank/DDBJ whole genome shotgun (WGS) entry which is preliminary data.</text>
</comment>
<sequence>MSNKGWFNLETAGAGIPETQFFEGDSAFKFLGLSRKQRLYGFIACLAVGFLLSLLGTILLVLSFIVLFAILYALATVVALLGTGFLIGFFKQLKLMFKPVRIVATIIFLGSIGLVFVGAFVIGNGILCIVFVIIQYLAYTWYTLSYIPYARSAVLKAKSFHFTLLFHFRSFQPNLALKLHQGALPRPASSLAISPEPISPLYATSNFIPNGSFAPDSLPLTTYRYDWRIRLKNRFKTVSTGSTLDLVEEPQKKVPFVRRIKPPPSTLEPHEPFYDAVQNYQERFIPLLRAEQEQEESVLRERLSTWSLAKLKEEGYTLTGLSAYWQKETRFGRPVASFLLGPGLILPEHKFLNGNQILLSRIDPLQEEPTRGSIISSTTSQLSVSFNDPVDLDAAENGWRIDLGQSQYIFNLMKEAVCAFNQDVAAQEATQSMAEGYNRQYILHGTHLRDVLLQSFVPSERPHSHRPLQSPDDRDYVDQSVIDHGYHYGSLDSQDSVEETSKIDLPKSNMSGVFQNNMLIHSWAARYSKPNPVVVEGDPALDGLNESQKRAIAMMIGERISLVQGVHLSILYPNPFLITNFKPPGTGKTKTIIETIKVLKSHFQVPEPILVCTYTNVAVDNLVEGLATAGLRPLRASSAGKVRPGLQEHTLDYKMEKHPLHPELKSLFGRKQTQEKDLDGVRDMLAELRTKEFMGTASDREVKRAQRIQEDIVRKERVYTVTKKRLFGLEQRIRKEILDEADVLCTTCLTAASMSLNLVDFPVVFLDEASMSTEPASLIPIMKGSRHLALIGDHKQLPPVIVSPEAQAMGLGISLFERLTQEGVVPSIMLNIQYRMHPAISLFPSHEFYNYSLQDGTVDRSGYISPRLLPPNVSPALLPPSIVSISEREAISTSRPPVIFLDHTGNESLKAKSRVNWGEAHIVAAVVEDLLLNNDDLSGQDIGIIAPYVAQISLLTRLFNSDPKYEQRFRSVLGDYRAMQLSQIEIKTVDGFEGRQKEVIIFSTVRNNAGGYIGFLADRRRLNVGLTRAKRGLFVVGSVNTLKAGRTQEPGKGAESWKRYIQYLTEQGLILNLDGDSLAKVLYGNVNAVNGGSSMTEMKQMY</sequence>
<evidence type="ECO:0000259" key="7">
    <source>
        <dbReference type="Pfam" id="PF13087"/>
    </source>
</evidence>
<dbReference type="Proteomes" id="UP001049176">
    <property type="component" value="Chromosome 10"/>
</dbReference>